<feature type="transmembrane region" description="Helical" evidence="1">
    <location>
        <begin position="23"/>
        <end position="45"/>
    </location>
</feature>
<keyword evidence="1" id="KW-1133">Transmembrane helix</keyword>
<dbReference type="Pfam" id="PF24407">
    <property type="entry name" value="HTH_upst_double_PIN"/>
    <property type="match status" value="1"/>
</dbReference>
<gene>
    <name evidence="3" type="ORF">QLQ87_05715</name>
</gene>
<evidence type="ECO:0000313" key="4">
    <source>
        <dbReference type="Proteomes" id="UP001239426"/>
    </source>
</evidence>
<keyword evidence="1" id="KW-0472">Membrane</keyword>
<evidence type="ECO:0000313" key="3">
    <source>
        <dbReference type="EMBL" id="WHF37847.1"/>
    </source>
</evidence>
<protein>
    <recommendedName>
        <fullName evidence="2">HTH domain-containing protein</fullName>
    </recommendedName>
</protein>
<name>A0AAX3VZE5_AERSA</name>
<dbReference type="InterPro" id="IPR056620">
    <property type="entry name" value="HTH_next_PIN-TPR-GreABC"/>
</dbReference>
<dbReference type="RefSeq" id="WP_282684326.1">
    <property type="nucleotide sequence ID" value="NZ_CP124841.1"/>
</dbReference>
<sequence>MNIDWGVVRKNIKFLVALYRPSLAKALSVPLLLAGVGILNTPLWLDILNWFLSNQKFFPEYSGPISTPMFITGWVLIGLSIIIYFIEVWLQIKSMRQESEKKLLDTVKNHPKQTADLIVDQMRGAGFTAQHLQDERIEKLAHEITLLRFFGSFPKEEKAIALAESIIDGELSGGTPQVKARALALIARYLCVGEKAQLAKKWLSCSKKLCQTEEAAIAQAFIDAIELNRVDAASGLLAGGASNYSAFFMIKKIVEGNDAALLWLESAGLSSQDLDNDGKVFLVSTLLIEHQWEKALDSAQAIGNASFYISPALAQISAFAFLVNAIKAVELRESVLAFIPLAADKFPLADDSESTALRNRAVELFKYCSGQARYLGDEDVANISDKYVLWLQLRNSETHEQAISELESYFVSYTQKTLENLSLAFAFGIEIDFDAIEKEVNRQTALSPENDVTLGLARFVLAQVQQPISAVVDYINRHRTQMEAAVNSIAINMLEIEALAKSGLVDDAQHLLQKVGNSGASDADVRKLQNIIESVKGADPVALAISQYQQSEDTSDLAHLVNLLERTNRGSKYYSYCRDLFYRTGQETDAIRVCNAASLLGRFAELHQFLLDKIDLVKRSERLQAHWAWSLFRKGDLIGAHEQIVRLKRYKSQQTDLKTLEINLSIFGGDWESLSIFVEDCWNNRDELKANDLLQAAQLAKAISPRRARQILDFCTGKYMDDPQVLASSYFIATTMGTEDNQETSAWLNKAIDLSNENGPLRRASFEDLREMISEAREKNERVYKAYLDSDAPIFTVAELLNKTMSDFYLIQPFENKKAKDIRRKNVIPLFHGVRLDQVIVGKAIVVDASSALVMENIGILTHLFDCFEKIVIPHSFMRWLFEEKQKVAFHQPSQIEKAKYFERLVTDGKISVFHPKKINNPELALDVGEELAFMLEEVRENPANESQSVVVCSYPVYKAGGTFREVEADLSLFHHSLTSCSQLIKKLKDLAVITEFQSVKALNYLSQHEKEWPVDLEVVSGARLFLDSLSITYLITVDMLDRLSEAGFEVYVFKGERDRYRSLINYGSVVEQADSKIESIRKLFFNGLTSGKVTLAEIPLKKDQVAASENNYAKPTEELFEALKICDAALIDDRFMNKHRNIEFDERTVPIYTSLDFIETLHHKGLISKAQKLEFRTLLREFGLEIVSISGEELEYHLNHSVMSDGEFKPTKQLRMIRENLFLIRISGLVQLPRDAQWLHETMKTIAKAIKTQWTADISPELSRASSCWLYELMGYREWAQAHKIRGDEGMAYLGEVIKVSSVLIPPESLSDEQKKGYKAWLDEFVLGPLKDNDPWSFKVVIDSMKSQVKRIAQKSILEEEFDD</sequence>
<feature type="transmembrane region" description="Helical" evidence="1">
    <location>
        <begin position="65"/>
        <end position="86"/>
    </location>
</feature>
<reference evidence="3" key="1">
    <citation type="submission" date="2023-05" db="EMBL/GenBank/DDBJ databases">
        <title>Aeromonas salmonicida 57, complete genome.</title>
        <authorList>
            <person name="Shao L."/>
        </authorList>
    </citation>
    <scope>NUCLEOTIDE SEQUENCE</scope>
    <source>
        <strain evidence="3">57</strain>
    </source>
</reference>
<feature type="domain" description="HTH" evidence="2">
    <location>
        <begin position="766"/>
        <end position="835"/>
    </location>
</feature>
<accession>A0AAX3VZE5</accession>
<proteinExistence type="predicted"/>
<organism evidence="3 4">
    <name type="scientific">Aeromonas salmonicida</name>
    <dbReference type="NCBI Taxonomy" id="645"/>
    <lineage>
        <taxon>Bacteria</taxon>
        <taxon>Pseudomonadati</taxon>
        <taxon>Pseudomonadota</taxon>
        <taxon>Gammaproteobacteria</taxon>
        <taxon>Aeromonadales</taxon>
        <taxon>Aeromonadaceae</taxon>
        <taxon>Aeromonas</taxon>
    </lineage>
</organism>
<keyword evidence="1" id="KW-0812">Transmembrane</keyword>
<dbReference type="Proteomes" id="UP001239426">
    <property type="component" value="Chromosome"/>
</dbReference>
<dbReference type="EMBL" id="CP124841">
    <property type="protein sequence ID" value="WHF37847.1"/>
    <property type="molecule type" value="Genomic_DNA"/>
</dbReference>
<evidence type="ECO:0000256" key="1">
    <source>
        <dbReference type="SAM" id="Phobius"/>
    </source>
</evidence>
<evidence type="ECO:0000259" key="2">
    <source>
        <dbReference type="Pfam" id="PF24407"/>
    </source>
</evidence>